<sequence>MKKEGMLMMTVTRVAPTRLPVSPAVSPGNLSPRQEDELVFMRDKRYGLHGEILMLVLVASFSLFLVVLVAFPCMKRSRNSPESGVLDSPSVEQQRNYYFPWLKKSRRVDGDAPGECQLQCSNEISRKFPL</sequence>
<evidence type="ECO:0000313" key="2">
    <source>
        <dbReference type="Proteomes" id="UP001164539"/>
    </source>
</evidence>
<evidence type="ECO:0000313" key="1">
    <source>
        <dbReference type="EMBL" id="KAJ4725537.1"/>
    </source>
</evidence>
<reference evidence="1 2" key="1">
    <citation type="journal article" date="2023" name="Science">
        <title>Complex scaffold remodeling in plant triterpene biosynthesis.</title>
        <authorList>
            <person name="De La Pena R."/>
            <person name="Hodgson H."/>
            <person name="Liu J.C."/>
            <person name="Stephenson M.J."/>
            <person name="Martin A.C."/>
            <person name="Owen C."/>
            <person name="Harkess A."/>
            <person name="Leebens-Mack J."/>
            <person name="Jimenez L.E."/>
            <person name="Osbourn A."/>
            <person name="Sattely E.S."/>
        </authorList>
    </citation>
    <scope>NUCLEOTIDE SEQUENCE [LARGE SCALE GENOMIC DNA]</scope>
    <source>
        <strain evidence="2">cv. JPN11</strain>
        <tissue evidence="1">Leaf</tissue>
    </source>
</reference>
<keyword evidence="1" id="KW-0472">Membrane</keyword>
<accession>A0ACC1YQP5</accession>
<comment type="caution">
    <text evidence="1">The sequence shown here is derived from an EMBL/GenBank/DDBJ whole genome shotgun (WGS) entry which is preliminary data.</text>
</comment>
<protein>
    <submittedName>
        <fullName evidence="1">Transmembrane protein</fullName>
    </submittedName>
</protein>
<dbReference type="EMBL" id="CM051395">
    <property type="protein sequence ID" value="KAJ4725537.1"/>
    <property type="molecule type" value="Genomic_DNA"/>
</dbReference>
<name>A0ACC1YQP5_MELAZ</name>
<dbReference type="Proteomes" id="UP001164539">
    <property type="component" value="Chromosome 2"/>
</dbReference>
<keyword evidence="2" id="KW-1185">Reference proteome</keyword>
<organism evidence="1 2">
    <name type="scientific">Melia azedarach</name>
    <name type="common">Chinaberry tree</name>
    <dbReference type="NCBI Taxonomy" id="155640"/>
    <lineage>
        <taxon>Eukaryota</taxon>
        <taxon>Viridiplantae</taxon>
        <taxon>Streptophyta</taxon>
        <taxon>Embryophyta</taxon>
        <taxon>Tracheophyta</taxon>
        <taxon>Spermatophyta</taxon>
        <taxon>Magnoliopsida</taxon>
        <taxon>eudicotyledons</taxon>
        <taxon>Gunneridae</taxon>
        <taxon>Pentapetalae</taxon>
        <taxon>rosids</taxon>
        <taxon>malvids</taxon>
        <taxon>Sapindales</taxon>
        <taxon>Meliaceae</taxon>
        <taxon>Melia</taxon>
    </lineage>
</organism>
<keyword evidence="1" id="KW-0812">Transmembrane</keyword>
<gene>
    <name evidence="1" type="ORF">OWV82_004394</name>
</gene>
<proteinExistence type="predicted"/>